<evidence type="ECO:0000259" key="1">
    <source>
        <dbReference type="PROSITE" id="PS50882"/>
    </source>
</evidence>
<dbReference type="KEGG" id="ptm:GSPATT00004892001"/>
<dbReference type="InParanoid" id="A0BJ02"/>
<gene>
    <name evidence="2" type="ORF">GSPATT00004892001</name>
</gene>
<dbReference type="OMA" id="INQSERH"/>
<sequence length="272" mass="33280">MNNHYEPYVRNKRDLKVPYISCQDYTNLEQASKLIPALKQINQSERHLADATNAYSYILRSNNDDDIHKSIKYGIWTSSKENNEKLNAKYLEAQQDEIPVYLFFSVVRSGQFVGVAKLTSGYKEESFQYWWEIKKWKGHFNVQWLYVKDVPNKHFEHLRNRLELIITVNSDNVEVTRSRDGVCLSWETGKEMMKIFEEFSDKKSILNDFTVIDEREQALRQYKYQMQQQRNQQQYYPYYQYQYYDYQQQYQQYPQKYQQQQYQNYYWQQPQK</sequence>
<evidence type="ECO:0000313" key="2">
    <source>
        <dbReference type="EMBL" id="CAK58519.1"/>
    </source>
</evidence>
<dbReference type="InterPro" id="IPR007275">
    <property type="entry name" value="YTH_domain"/>
</dbReference>
<protein>
    <recommendedName>
        <fullName evidence="1">YTH domain-containing protein</fullName>
    </recommendedName>
</protein>
<feature type="domain" description="YTH" evidence="1">
    <location>
        <begin position="54"/>
        <end position="196"/>
    </location>
</feature>
<reference evidence="2 3" key="1">
    <citation type="journal article" date="2006" name="Nature">
        <title>Global trends of whole-genome duplications revealed by the ciliate Paramecium tetraurelia.</title>
        <authorList>
            <consortium name="Genoscope"/>
            <person name="Aury J.-M."/>
            <person name="Jaillon O."/>
            <person name="Duret L."/>
            <person name="Noel B."/>
            <person name="Jubin C."/>
            <person name="Porcel B.M."/>
            <person name="Segurens B."/>
            <person name="Daubin V."/>
            <person name="Anthouard V."/>
            <person name="Aiach N."/>
            <person name="Arnaiz O."/>
            <person name="Billaut A."/>
            <person name="Beisson J."/>
            <person name="Blanc I."/>
            <person name="Bouhouche K."/>
            <person name="Camara F."/>
            <person name="Duharcourt S."/>
            <person name="Guigo R."/>
            <person name="Gogendeau D."/>
            <person name="Katinka M."/>
            <person name="Keller A.-M."/>
            <person name="Kissmehl R."/>
            <person name="Klotz C."/>
            <person name="Koll F."/>
            <person name="Le Moue A."/>
            <person name="Lepere C."/>
            <person name="Malinsky S."/>
            <person name="Nowacki M."/>
            <person name="Nowak J.K."/>
            <person name="Plattner H."/>
            <person name="Poulain J."/>
            <person name="Ruiz F."/>
            <person name="Serrano V."/>
            <person name="Zagulski M."/>
            <person name="Dessen P."/>
            <person name="Betermier M."/>
            <person name="Weissenbach J."/>
            <person name="Scarpelli C."/>
            <person name="Schachter V."/>
            <person name="Sperling L."/>
            <person name="Meyer E."/>
            <person name="Cohen J."/>
            <person name="Wincker P."/>
        </authorList>
    </citation>
    <scope>NUCLEOTIDE SEQUENCE [LARGE SCALE GENOMIC DNA]</scope>
    <source>
        <strain evidence="2 3">Stock d4-2</strain>
    </source>
</reference>
<dbReference type="AlphaFoldDB" id="A0BJ02"/>
<dbReference type="STRING" id="5888.A0BJ02"/>
<dbReference type="Pfam" id="PF04146">
    <property type="entry name" value="YTH"/>
    <property type="match status" value="1"/>
</dbReference>
<keyword evidence="3" id="KW-1185">Reference proteome</keyword>
<dbReference type="EMBL" id="CT867997">
    <property type="protein sequence ID" value="CAK58519.1"/>
    <property type="molecule type" value="Genomic_DNA"/>
</dbReference>
<dbReference type="GO" id="GO:0003723">
    <property type="term" value="F:RNA binding"/>
    <property type="evidence" value="ECO:0007669"/>
    <property type="project" value="InterPro"/>
</dbReference>
<dbReference type="eggNOG" id="KOG1901">
    <property type="taxonomic scope" value="Eukaryota"/>
</dbReference>
<accession>A0BJ02</accession>
<evidence type="ECO:0000313" key="3">
    <source>
        <dbReference type="Proteomes" id="UP000000600"/>
    </source>
</evidence>
<dbReference type="Proteomes" id="UP000000600">
    <property type="component" value="Unassembled WGS sequence"/>
</dbReference>
<dbReference type="CDD" id="cd21134">
    <property type="entry name" value="YTH"/>
    <property type="match status" value="1"/>
</dbReference>
<dbReference type="OrthoDB" id="306690at2759"/>
<dbReference type="InterPro" id="IPR045168">
    <property type="entry name" value="YTH_prot"/>
</dbReference>
<dbReference type="Gene3D" id="3.10.590.10">
    <property type="entry name" value="ph1033 like domains"/>
    <property type="match status" value="1"/>
</dbReference>
<proteinExistence type="predicted"/>
<dbReference type="HOGENOM" id="CLU_094400_0_0_1"/>
<dbReference type="PROSITE" id="PS50882">
    <property type="entry name" value="YTH"/>
    <property type="match status" value="1"/>
</dbReference>
<dbReference type="RefSeq" id="XP_001425917.1">
    <property type="nucleotide sequence ID" value="XM_001425880.2"/>
</dbReference>
<dbReference type="PANTHER" id="PTHR12357:SF125">
    <property type="entry name" value="CHROMOSOME UNDETERMINED SCAFFOLD_7, WHOLE GENOME SHOTGUN SEQUENCE"/>
    <property type="match status" value="1"/>
</dbReference>
<name>A0BJ02_PARTE</name>
<dbReference type="GeneID" id="5011701"/>
<dbReference type="PANTHER" id="PTHR12357">
    <property type="entry name" value="YTH YT521-B HOMOLOGY DOMAIN-CONTAINING"/>
    <property type="match status" value="1"/>
</dbReference>
<organism evidence="2 3">
    <name type="scientific">Paramecium tetraurelia</name>
    <dbReference type="NCBI Taxonomy" id="5888"/>
    <lineage>
        <taxon>Eukaryota</taxon>
        <taxon>Sar</taxon>
        <taxon>Alveolata</taxon>
        <taxon>Ciliophora</taxon>
        <taxon>Intramacronucleata</taxon>
        <taxon>Oligohymenophorea</taxon>
        <taxon>Peniculida</taxon>
        <taxon>Parameciidae</taxon>
        <taxon>Paramecium</taxon>
    </lineage>
</organism>